<dbReference type="AlphaFoldDB" id="A0A914L0Z2"/>
<protein>
    <submittedName>
        <fullName evidence="3">Uncharacterized protein</fullName>
    </submittedName>
</protein>
<feature type="signal peptide" evidence="1">
    <location>
        <begin position="1"/>
        <end position="25"/>
    </location>
</feature>
<evidence type="ECO:0000256" key="1">
    <source>
        <dbReference type="SAM" id="SignalP"/>
    </source>
</evidence>
<dbReference type="Proteomes" id="UP000887563">
    <property type="component" value="Unplaced"/>
</dbReference>
<reference evidence="3" key="1">
    <citation type="submission" date="2022-11" db="UniProtKB">
        <authorList>
            <consortium name="WormBaseParasite"/>
        </authorList>
    </citation>
    <scope>IDENTIFICATION</scope>
</reference>
<name>A0A914L0Z2_MELIC</name>
<feature type="chain" id="PRO_5036951398" evidence="1">
    <location>
        <begin position="26"/>
        <end position="362"/>
    </location>
</feature>
<keyword evidence="1" id="KW-0732">Signal</keyword>
<organism evidence="2 3">
    <name type="scientific">Meloidogyne incognita</name>
    <name type="common">Southern root-knot nematode worm</name>
    <name type="synonym">Oxyuris incognita</name>
    <dbReference type="NCBI Taxonomy" id="6306"/>
    <lineage>
        <taxon>Eukaryota</taxon>
        <taxon>Metazoa</taxon>
        <taxon>Ecdysozoa</taxon>
        <taxon>Nematoda</taxon>
        <taxon>Chromadorea</taxon>
        <taxon>Rhabditida</taxon>
        <taxon>Tylenchina</taxon>
        <taxon>Tylenchomorpha</taxon>
        <taxon>Tylenchoidea</taxon>
        <taxon>Meloidogynidae</taxon>
        <taxon>Meloidogyninae</taxon>
        <taxon>Meloidogyne</taxon>
        <taxon>Meloidogyne incognita group</taxon>
    </lineage>
</organism>
<evidence type="ECO:0000313" key="2">
    <source>
        <dbReference type="Proteomes" id="UP000887563"/>
    </source>
</evidence>
<keyword evidence="2" id="KW-1185">Reference proteome</keyword>
<accession>A0A914L0Z2</accession>
<evidence type="ECO:0000313" key="3">
    <source>
        <dbReference type="WBParaSite" id="Minc3s00169g06655"/>
    </source>
</evidence>
<proteinExistence type="predicted"/>
<dbReference type="WBParaSite" id="Minc3s00169g06655">
    <property type="protein sequence ID" value="Minc3s00169g06655"/>
    <property type="gene ID" value="Minc3s00169g06655"/>
</dbReference>
<sequence length="362" mass="41281">MCRVCVTTLLVILLAIRTSLNCVMSEEATLVGYGRHTMVNNKITQLGTARRVAKNNEDLQDYKGTENACDVKFDDNGDIVLNYNTVRETGCAVDLMHRYLTFMFEFDATLSNDNKEIGECLQAMPDGFNANLVTFVHSIGFEHFEKLKEGPYEEYISCDKEDECRQGGGECLKPGGLEFGWAYSGDKVHVTMQPIGEPIVCERTHEHDGVNSLKSEINVQVDDHISWFKIEKVKRYLASSVCPSFKCLNHHDEIKNRLIKPITWRIEDKNHEDFDSYPQMLAFYLLPQKASFQREGKNIKRNSPLDGPNCKIEIKFSGQEYKLLINEKVETTTEKTTEDTIGEITEEITEETTEVEESVEES</sequence>